<dbReference type="InterPro" id="IPR002577">
    <property type="entry name" value="HTH_HxlR"/>
</dbReference>
<protein>
    <submittedName>
        <fullName evidence="5">HxlR family transcriptional regulator</fullName>
    </submittedName>
</protein>
<evidence type="ECO:0000313" key="5">
    <source>
        <dbReference type="EMBL" id="TCO13455.1"/>
    </source>
</evidence>
<evidence type="ECO:0000256" key="3">
    <source>
        <dbReference type="ARBA" id="ARBA00023163"/>
    </source>
</evidence>
<name>A0A4R2GW02_9HYPH</name>
<keyword evidence="3" id="KW-0804">Transcription</keyword>
<dbReference type="PANTHER" id="PTHR33204:SF18">
    <property type="entry name" value="TRANSCRIPTIONAL REGULATORY PROTEIN"/>
    <property type="match status" value="1"/>
</dbReference>
<comment type="caution">
    <text evidence="5">The sequence shown here is derived from an EMBL/GenBank/DDBJ whole genome shotgun (WGS) entry which is preliminary data.</text>
</comment>
<dbReference type="SUPFAM" id="SSF46785">
    <property type="entry name" value="Winged helix' DNA-binding domain"/>
    <property type="match status" value="1"/>
</dbReference>
<dbReference type="AlphaFoldDB" id="A0A4R2GW02"/>
<dbReference type="OrthoDB" id="9782219at2"/>
<sequence length="233" mass="25191">MKLEKITDNSVKLTRRVYGDACGLAHALELLGERWTLLVVRELMLGGRRFSELRAALPGLSANVLTQRLASLEAHGVLRRRMLPPPARVQIYELTEWGYEAGPVIEALGRWAARSPAHDPTLPISAVSALLSLRAMFRRGAVGDAPFTIGFHLGDDGWLGRVGAEAFEVERGDPDSADICFTGAPEALVAFVYGGAPLPALAEAGSLRLRGDPALAMRFADLFRLPPKFDPGP</sequence>
<dbReference type="Pfam" id="PF01638">
    <property type="entry name" value="HxlR"/>
    <property type="match status" value="1"/>
</dbReference>
<dbReference type="GO" id="GO:0003677">
    <property type="term" value="F:DNA binding"/>
    <property type="evidence" value="ECO:0007669"/>
    <property type="project" value="UniProtKB-KW"/>
</dbReference>
<dbReference type="InterPro" id="IPR036527">
    <property type="entry name" value="SCP2_sterol-bd_dom_sf"/>
</dbReference>
<dbReference type="InterPro" id="IPR036388">
    <property type="entry name" value="WH-like_DNA-bd_sf"/>
</dbReference>
<reference evidence="5 6" key="1">
    <citation type="submission" date="2019-03" db="EMBL/GenBank/DDBJ databases">
        <title>Genomic Encyclopedia of Type Strains, Phase IV (KMG-IV): sequencing the most valuable type-strain genomes for metagenomic binning, comparative biology and taxonomic classification.</title>
        <authorList>
            <person name="Goeker M."/>
        </authorList>
    </citation>
    <scope>NUCLEOTIDE SEQUENCE [LARGE SCALE GENOMIC DNA]</scope>
    <source>
        <strain evidence="5 6">DSM 22958</strain>
    </source>
</reference>
<dbReference type="Pfam" id="PF02036">
    <property type="entry name" value="SCP2"/>
    <property type="match status" value="1"/>
</dbReference>
<keyword evidence="1" id="KW-0805">Transcription regulation</keyword>
<proteinExistence type="predicted"/>
<dbReference type="InterPro" id="IPR036390">
    <property type="entry name" value="WH_DNA-bd_sf"/>
</dbReference>
<dbReference type="PANTHER" id="PTHR33204">
    <property type="entry name" value="TRANSCRIPTIONAL REGULATOR, MARR FAMILY"/>
    <property type="match status" value="1"/>
</dbReference>
<feature type="domain" description="HTH hxlR-type" evidence="4">
    <location>
        <begin position="22"/>
        <end position="120"/>
    </location>
</feature>
<evidence type="ECO:0000256" key="1">
    <source>
        <dbReference type="ARBA" id="ARBA00023015"/>
    </source>
</evidence>
<dbReference type="Gene3D" id="3.30.1050.10">
    <property type="entry name" value="SCP2 sterol-binding domain"/>
    <property type="match status" value="1"/>
</dbReference>
<evidence type="ECO:0000313" key="6">
    <source>
        <dbReference type="Proteomes" id="UP000294881"/>
    </source>
</evidence>
<evidence type="ECO:0000259" key="4">
    <source>
        <dbReference type="PROSITE" id="PS51118"/>
    </source>
</evidence>
<dbReference type="Proteomes" id="UP000294881">
    <property type="component" value="Unassembled WGS sequence"/>
</dbReference>
<dbReference type="EMBL" id="SLWL01000006">
    <property type="protein sequence ID" value="TCO13455.1"/>
    <property type="molecule type" value="Genomic_DNA"/>
</dbReference>
<dbReference type="SUPFAM" id="SSF55718">
    <property type="entry name" value="SCP-like"/>
    <property type="match status" value="1"/>
</dbReference>
<dbReference type="InterPro" id="IPR003033">
    <property type="entry name" value="SCP2_sterol-bd_dom"/>
</dbReference>
<keyword evidence="2" id="KW-0238">DNA-binding</keyword>
<accession>A0A4R2GW02</accession>
<organism evidence="5 6">
    <name type="scientific">Camelimonas lactis</name>
    <dbReference type="NCBI Taxonomy" id="659006"/>
    <lineage>
        <taxon>Bacteria</taxon>
        <taxon>Pseudomonadati</taxon>
        <taxon>Pseudomonadota</taxon>
        <taxon>Alphaproteobacteria</taxon>
        <taxon>Hyphomicrobiales</taxon>
        <taxon>Chelatococcaceae</taxon>
        <taxon>Camelimonas</taxon>
    </lineage>
</organism>
<gene>
    <name evidence="5" type="ORF">EV666_106168</name>
</gene>
<evidence type="ECO:0000256" key="2">
    <source>
        <dbReference type="ARBA" id="ARBA00023125"/>
    </source>
</evidence>
<keyword evidence="6" id="KW-1185">Reference proteome</keyword>
<dbReference type="Gene3D" id="1.10.10.10">
    <property type="entry name" value="Winged helix-like DNA-binding domain superfamily/Winged helix DNA-binding domain"/>
    <property type="match status" value="1"/>
</dbReference>
<dbReference type="PROSITE" id="PS51118">
    <property type="entry name" value="HTH_HXLR"/>
    <property type="match status" value="1"/>
</dbReference>